<keyword evidence="2" id="KW-1185">Reference proteome</keyword>
<protein>
    <submittedName>
        <fullName evidence="1">Uncharacterized protein</fullName>
    </submittedName>
</protein>
<name>A0ACB6QUY1_9PLEO</name>
<proteinExistence type="predicted"/>
<evidence type="ECO:0000313" key="2">
    <source>
        <dbReference type="Proteomes" id="UP000799755"/>
    </source>
</evidence>
<comment type="caution">
    <text evidence="1">The sequence shown here is derived from an EMBL/GenBank/DDBJ whole genome shotgun (WGS) entry which is preliminary data.</text>
</comment>
<sequence>MTADTLSSNVVNYLVWRYLQEAGFGHAALHLSKHWIRDPESLPFTKNVPRLALVHLLQDGLFLDQLQSETTNCQRRFDFGRDHGRPFSMRNGATLTLDQGIPAHELAEPSNGAVPGAVQDHVPRKGPGKRKRAPPKTNGIESRILPQMNGDAMDVDHNGTSHVTNSVRAESEAVASDVDSPTVDQIPISTLTIGQTSSTQIEKPVDLTPDTRMVSIKEKDKRVTITQWAPSPSGSFLCTVGDSLLRAHAIPLAGDDSQTMSGDLAIQPNNFSPTAFCLASHDKVFLSVSEKLVNEGGETMETEKLYKVTTSTTDNASEYRLVSSTAGVVLAIIWNESTELLLTLSTDGKDGSIKIWKDDDSSSEQIPKWATFTESSLLDACWISDSEFVVCGTEIFQVYEITDSLRLKQTHQTNVKWEKVLYDAPSGIIAARSMIEQTGFLGIIYPNDPGNLQTHRYPDQYLTDIAFRPQSKTASFLPTSPVLLATCSADGFSRLWDANQPLRCLRKLTAENGNNQKENVSFSPDGSLLAVAGPHDVIVWNPDRTVAPVATWDATEIGKGNWDPDTEGQFTLGWDPDGSRFSVTLGNQIAIVPFPR</sequence>
<dbReference type="EMBL" id="MU003507">
    <property type="protein sequence ID" value="KAF2470672.1"/>
    <property type="molecule type" value="Genomic_DNA"/>
</dbReference>
<gene>
    <name evidence="1" type="ORF">BDR25DRAFT_31685</name>
</gene>
<dbReference type="Proteomes" id="UP000799755">
    <property type="component" value="Unassembled WGS sequence"/>
</dbReference>
<reference evidence="1" key="1">
    <citation type="journal article" date="2020" name="Stud. Mycol.">
        <title>101 Dothideomycetes genomes: a test case for predicting lifestyles and emergence of pathogens.</title>
        <authorList>
            <person name="Haridas S."/>
            <person name="Albert R."/>
            <person name="Binder M."/>
            <person name="Bloem J."/>
            <person name="Labutti K."/>
            <person name="Salamov A."/>
            <person name="Andreopoulos B."/>
            <person name="Baker S."/>
            <person name="Barry K."/>
            <person name="Bills G."/>
            <person name="Bluhm B."/>
            <person name="Cannon C."/>
            <person name="Castanera R."/>
            <person name="Culley D."/>
            <person name="Daum C."/>
            <person name="Ezra D."/>
            <person name="Gonzalez J."/>
            <person name="Henrissat B."/>
            <person name="Kuo A."/>
            <person name="Liang C."/>
            <person name="Lipzen A."/>
            <person name="Lutzoni F."/>
            <person name="Magnuson J."/>
            <person name="Mondo S."/>
            <person name="Nolan M."/>
            <person name="Ohm R."/>
            <person name="Pangilinan J."/>
            <person name="Park H.-J."/>
            <person name="Ramirez L."/>
            <person name="Alfaro M."/>
            <person name="Sun H."/>
            <person name="Tritt A."/>
            <person name="Yoshinaga Y."/>
            <person name="Zwiers L.-H."/>
            <person name="Turgeon B."/>
            <person name="Goodwin S."/>
            <person name="Spatafora J."/>
            <person name="Crous P."/>
            <person name="Grigoriev I."/>
        </authorList>
    </citation>
    <scope>NUCLEOTIDE SEQUENCE</scope>
    <source>
        <strain evidence="1">ATCC 200398</strain>
    </source>
</reference>
<accession>A0ACB6QUY1</accession>
<organism evidence="1 2">
    <name type="scientific">Lindgomyces ingoldianus</name>
    <dbReference type="NCBI Taxonomy" id="673940"/>
    <lineage>
        <taxon>Eukaryota</taxon>
        <taxon>Fungi</taxon>
        <taxon>Dikarya</taxon>
        <taxon>Ascomycota</taxon>
        <taxon>Pezizomycotina</taxon>
        <taxon>Dothideomycetes</taxon>
        <taxon>Pleosporomycetidae</taxon>
        <taxon>Pleosporales</taxon>
        <taxon>Lindgomycetaceae</taxon>
        <taxon>Lindgomyces</taxon>
    </lineage>
</organism>
<evidence type="ECO:0000313" key="1">
    <source>
        <dbReference type="EMBL" id="KAF2470672.1"/>
    </source>
</evidence>